<reference evidence="1" key="1">
    <citation type="submission" date="2021-03" db="EMBL/GenBank/DDBJ databases">
        <title>Antimicrobial resistance genes in bacteria isolated from Japanese honey, and their potential for conferring macrolide and lincosamide resistance in the American foulbrood pathogen Paenibacillus larvae.</title>
        <authorList>
            <person name="Okamoto M."/>
            <person name="Kumagai M."/>
            <person name="Kanamori H."/>
            <person name="Takamatsu D."/>
        </authorList>
    </citation>
    <scope>NUCLEOTIDE SEQUENCE</scope>
    <source>
        <strain evidence="1">J2TS6</strain>
    </source>
</reference>
<name>A0A919XDI0_9BACL</name>
<keyword evidence="2" id="KW-1185">Reference proteome</keyword>
<evidence type="ECO:0000313" key="1">
    <source>
        <dbReference type="EMBL" id="GIO29423.1"/>
    </source>
</evidence>
<organism evidence="1 2">
    <name type="scientific">Paenibacillus albilobatus</name>
    <dbReference type="NCBI Taxonomy" id="2716884"/>
    <lineage>
        <taxon>Bacteria</taxon>
        <taxon>Bacillati</taxon>
        <taxon>Bacillota</taxon>
        <taxon>Bacilli</taxon>
        <taxon>Bacillales</taxon>
        <taxon>Paenibacillaceae</taxon>
        <taxon>Paenibacillus</taxon>
    </lineage>
</organism>
<evidence type="ECO:0000313" key="2">
    <source>
        <dbReference type="Proteomes" id="UP000679779"/>
    </source>
</evidence>
<comment type="caution">
    <text evidence="1">The sequence shown here is derived from an EMBL/GenBank/DDBJ whole genome shotgun (WGS) entry which is preliminary data.</text>
</comment>
<dbReference type="Proteomes" id="UP000679779">
    <property type="component" value="Unassembled WGS sequence"/>
</dbReference>
<dbReference type="AlphaFoldDB" id="A0A919XDI0"/>
<sequence length="214" mass="23531">MTNMSPLQMEQLKTLKAASEKICEFIDFEIFDPEQLDREQIGYAMDPEGNSLVTGEEGAWQDGWLVIGYMATTGDPIIIETNEPGQPVAVLMHGLGHWGAGSYIAGSAAQFIEGVNRISRFLSLKTGGESGLQVTCDELDGVVHAISNADEYADSDTWKTLLEPAYSYGQEQEDELVRQVRAMNEQGMRIKDIAEKLQVPIKAAYGILKKARGL</sequence>
<protein>
    <submittedName>
        <fullName evidence="1">Uncharacterized protein</fullName>
    </submittedName>
</protein>
<dbReference type="EMBL" id="BORQ01000001">
    <property type="protein sequence ID" value="GIO29423.1"/>
    <property type="molecule type" value="Genomic_DNA"/>
</dbReference>
<gene>
    <name evidence="1" type="ORF">J2TS6_05640</name>
</gene>
<accession>A0A919XDI0</accession>
<proteinExistence type="predicted"/>